<accession>Q0K900</accession>
<dbReference type="AlphaFoldDB" id="Q0K900"/>
<organism evidence="1 2">
    <name type="scientific">Cupriavidus necator (strain ATCC 17699 / DSM 428 / KCTC 22496 / NCIMB 10442 / H16 / Stanier 337)</name>
    <name type="common">Ralstonia eutropha</name>
    <dbReference type="NCBI Taxonomy" id="381666"/>
    <lineage>
        <taxon>Bacteria</taxon>
        <taxon>Pseudomonadati</taxon>
        <taxon>Pseudomonadota</taxon>
        <taxon>Betaproteobacteria</taxon>
        <taxon>Burkholderiales</taxon>
        <taxon>Burkholderiaceae</taxon>
        <taxon>Cupriavidus</taxon>
    </lineage>
</organism>
<dbReference type="KEGG" id="reh:H16_A2432"/>
<dbReference type="Proteomes" id="UP000008210">
    <property type="component" value="Chromosome 1"/>
</dbReference>
<evidence type="ECO:0000313" key="2">
    <source>
        <dbReference type="Proteomes" id="UP000008210"/>
    </source>
</evidence>
<gene>
    <name evidence="1" type="ordered locus">H16_A2432</name>
</gene>
<proteinExistence type="predicted"/>
<dbReference type="EMBL" id="AM260479">
    <property type="protein sequence ID" value="CAJ93521.1"/>
    <property type="molecule type" value="Genomic_DNA"/>
</dbReference>
<keyword evidence="2" id="KW-1185">Reference proteome</keyword>
<dbReference type="HOGENOM" id="CLU_2478101_0_0_4"/>
<evidence type="ECO:0000313" key="1">
    <source>
        <dbReference type="EMBL" id="CAJ93521.1"/>
    </source>
</evidence>
<dbReference type="STRING" id="381666.H16_A2432"/>
<reference evidence="1 2" key="1">
    <citation type="journal article" date="2006" name="Nat. Biotechnol.">
        <title>Genome sequence of the bioplastic-producing 'Knallgas' bacterium Ralstonia eutropha H16.</title>
        <authorList>
            <person name="Pohlmann A."/>
            <person name="Fricke W.F."/>
            <person name="Reinecke F."/>
            <person name="Kusian B."/>
            <person name="Liesegang H."/>
            <person name="Cramm R."/>
            <person name="Eitinger T."/>
            <person name="Ewering C."/>
            <person name="Potter M."/>
            <person name="Schwartz E."/>
            <person name="Strittmatter A."/>
            <person name="Voss I."/>
            <person name="Gottschalk G."/>
            <person name="Steinbuechel A."/>
            <person name="Friedrich B."/>
            <person name="Bowien B."/>
        </authorList>
    </citation>
    <scope>NUCLEOTIDE SEQUENCE [LARGE SCALE GENOMIC DNA]</scope>
    <source>
        <strain evidence="2">ATCC 17699 / DSM 428 / KCTC 22496 / NCIMB 10442 / H16 / Stanier 337</strain>
    </source>
</reference>
<name>Q0K900_CUPNH</name>
<sequence length="87" mass="9431">MCFAEQAGRLYPVVRQFGVVAEGPRRRLLFAREERAGENARLQGCTDTPGATLTLYHVRSCSMAGTLRQMAGRGGCTVPPKSAIHVP</sequence>
<protein>
    <submittedName>
        <fullName evidence="1">Uncharacterized protein</fullName>
    </submittedName>
</protein>